<dbReference type="InterPro" id="IPR011011">
    <property type="entry name" value="Znf_FYVE_PHD"/>
</dbReference>
<keyword evidence="2" id="KW-1185">Reference proteome</keyword>
<name>A0AAV7X5W9_9NEOP</name>
<dbReference type="InterPro" id="IPR013083">
    <property type="entry name" value="Znf_RING/FYVE/PHD"/>
</dbReference>
<gene>
    <name evidence="1" type="ORF">ONE63_003562</name>
</gene>
<dbReference type="Gene3D" id="3.30.40.10">
    <property type="entry name" value="Zinc/RING finger domain, C3HC4 (zinc finger)"/>
    <property type="match status" value="1"/>
</dbReference>
<dbReference type="EMBL" id="JAPTSV010000014">
    <property type="protein sequence ID" value="KAJ1520430.1"/>
    <property type="molecule type" value="Genomic_DNA"/>
</dbReference>
<evidence type="ECO:0008006" key="3">
    <source>
        <dbReference type="Google" id="ProtNLM"/>
    </source>
</evidence>
<sequence>MAVKKFMRQKTGKAVTCRDLANLKQKHKKDKLQGKTDVQDVLDELESALQVIANAVDFLIHKVIRNVTFDEEELNKHLLQCLVAGEITPFPEVYYKIVSDDSATKITTSVYCIGRLPEHYCAELVDCDACHEWYHKSCISSVLSNSEWFCPLCIGN</sequence>
<comment type="caution">
    <text evidence="1">The sequence shown here is derived from an EMBL/GenBank/DDBJ whole genome shotgun (WGS) entry which is preliminary data.</text>
</comment>
<proteinExistence type="predicted"/>
<evidence type="ECO:0000313" key="1">
    <source>
        <dbReference type="EMBL" id="KAJ1520430.1"/>
    </source>
</evidence>
<dbReference type="SUPFAM" id="SSF57903">
    <property type="entry name" value="FYVE/PHD zinc finger"/>
    <property type="match status" value="1"/>
</dbReference>
<accession>A0AAV7X5W9</accession>
<evidence type="ECO:0000313" key="2">
    <source>
        <dbReference type="Proteomes" id="UP001075354"/>
    </source>
</evidence>
<reference evidence="1" key="1">
    <citation type="submission" date="2022-12" db="EMBL/GenBank/DDBJ databases">
        <title>Chromosome-level genome assembly of the bean flower thrips Megalurothrips usitatus.</title>
        <authorList>
            <person name="Ma L."/>
            <person name="Liu Q."/>
            <person name="Li H."/>
            <person name="Cai W."/>
        </authorList>
    </citation>
    <scope>NUCLEOTIDE SEQUENCE</scope>
    <source>
        <strain evidence="1">Cailab_2022a</strain>
    </source>
</reference>
<dbReference type="Proteomes" id="UP001075354">
    <property type="component" value="Chromosome 14"/>
</dbReference>
<dbReference type="AlphaFoldDB" id="A0AAV7X5W9"/>
<protein>
    <recommendedName>
        <fullName evidence="3">PHD-type domain-containing protein</fullName>
    </recommendedName>
</protein>
<organism evidence="1 2">
    <name type="scientific">Megalurothrips usitatus</name>
    <name type="common">bean blossom thrips</name>
    <dbReference type="NCBI Taxonomy" id="439358"/>
    <lineage>
        <taxon>Eukaryota</taxon>
        <taxon>Metazoa</taxon>
        <taxon>Ecdysozoa</taxon>
        <taxon>Arthropoda</taxon>
        <taxon>Hexapoda</taxon>
        <taxon>Insecta</taxon>
        <taxon>Pterygota</taxon>
        <taxon>Neoptera</taxon>
        <taxon>Paraneoptera</taxon>
        <taxon>Thysanoptera</taxon>
        <taxon>Terebrantia</taxon>
        <taxon>Thripoidea</taxon>
        <taxon>Thripidae</taxon>
        <taxon>Megalurothrips</taxon>
    </lineage>
</organism>